<comment type="caution">
    <text evidence="2">The sequence shown here is derived from an EMBL/GenBank/DDBJ whole genome shotgun (WGS) entry which is preliminary data.</text>
</comment>
<dbReference type="PANTHER" id="PTHR14222">
    <property type="entry name" value="CONDENSIN"/>
    <property type="match status" value="1"/>
</dbReference>
<dbReference type="InterPro" id="IPR011989">
    <property type="entry name" value="ARM-like"/>
</dbReference>
<reference evidence="2 3" key="1">
    <citation type="submission" date="2024-08" db="EMBL/GenBank/DDBJ databases">
        <title>Gnathostoma spinigerum genome.</title>
        <authorList>
            <person name="Gonzalez-Bertolin B."/>
            <person name="Monzon S."/>
            <person name="Zaballos A."/>
            <person name="Jimenez P."/>
            <person name="Dekumyoy P."/>
            <person name="Varona S."/>
            <person name="Cuesta I."/>
            <person name="Sumanam S."/>
            <person name="Adisakwattana P."/>
            <person name="Gasser R.B."/>
            <person name="Hernandez-Gonzalez A."/>
            <person name="Young N.D."/>
            <person name="Perteguer M.J."/>
        </authorList>
    </citation>
    <scope>NUCLEOTIDE SEQUENCE [LARGE SCALE GENOMIC DNA]</scope>
    <source>
        <strain evidence="2">AL3</strain>
        <tissue evidence="2">Liver</tissue>
    </source>
</reference>
<evidence type="ECO:0000313" key="2">
    <source>
        <dbReference type="EMBL" id="MFH4982233.1"/>
    </source>
</evidence>
<evidence type="ECO:0000256" key="1">
    <source>
        <dbReference type="ARBA" id="ARBA00023067"/>
    </source>
</evidence>
<dbReference type="GO" id="GO:0030261">
    <property type="term" value="P:chromosome condensation"/>
    <property type="evidence" value="ECO:0007669"/>
    <property type="project" value="UniProtKB-KW"/>
</dbReference>
<sequence>MHDCCSNEVRFCRILKEVAYKMLENPELGKVSSQTWLIKIFGYLRTICCSFDVYPKVASELVSMMKHLDYLAAPSLSHNPFVHAIEANNSDEVMDPLYLSMLTYLGKLAPSDFSKPDVSARPFALFITTLAEKKSRLLNKYVANITLFLGNEPAIMRSAVLIAFVEVVCNIYSGNLPDGHARATRDRLLLYVQDHINDMNVNVRSRALQLWTRLAESERIPISFIKNGLIRDAGARLEDKSVTVRKNAAAFLKTLLEYNTLNSSLQVDGFLEELQKLLIKRKDLINKNPENGTAKSVMEKWSTVQGEVTDWIHECVEAYQNEKFTEDKTQDEEGIMKDASNPRKRLKALSEKELTQYVLGTRNIDDLDCSRFIFILDEHYPSESKEILHLTASLCRKLSAESNECRVGIQVLTGYLLSKQLSGVEM</sequence>
<accession>A0ABD6EQW8</accession>
<evidence type="ECO:0000313" key="3">
    <source>
        <dbReference type="Proteomes" id="UP001608902"/>
    </source>
</evidence>
<keyword evidence="3" id="KW-1185">Reference proteome</keyword>
<keyword evidence="1" id="KW-0226">DNA condensation</keyword>
<dbReference type="Gene3D" id="1.25.10.10">
    <property type="entry name" value="Leucine-rich Repeat Variant"/>
    <property type="match status" value="1"/>
</dbReference>
<dbReference type="AlphaFoldDB" id="A0ABD6EQW8"/>
<gene>
    <name evidence="2" type="ORF">AB6A40_008942</name>
</gene>
<proteinExistence type="predicted"/>
<dbReference type="InterPro" id="IPR016024">
    <property type="entry name" value="ARM-type_fold"/>
</dbReference>
<dbReference type="SUPFAM" id="SSF48371">
    <property type="entry name" value="ARM repeat"/>
    <property type="match status" value="1"/>
</dbReference>
<evidence type="ECO:0008006" key="4">
    <source>
        <dbReference type="Google" id="ProtNLM"/>
    </source>
</evidence>
<dbReference type="InterPro" id="IPR026971">
    <property type="entry name" value="CND1/NCAPD3"/>
</dbReference>
<dbReference type="EMBL" id="JBGFUD010008816">
    <property type="protein sequence ID" value="MFH4982233.1"/>
    <property type="molecule type" value="Genomic_DNA"/>
</dbReference>
<protein>
    <recommendedName>
        <fullName evidence="4">Condensin complex subunit 1</fullName>
    </recommendedName>
</protein>
<dbReference type="PANTHER" id="PTHR14222:SF2">
    <property type="entry name" value="CONDENSIN COMPLEX SUBUNIT 1"/>
    <property type="match status" value="1"/>
</dbReference>
<dbReference type="Proteomes" id="UP001608902">
    <property type="component" value="Unassembled WGS sequence"/>
</dbReference>
<organism evidence="2 3">
    <name type="scientific">Gnathostoma spinigerum</name>
    <dbReference type="NCBI Taxonomy" id="75299"/>
    <lineage>
        <taxon>Eukaryota</taxon>
        <taxon>Metazoa</taxon>
        <taxon>Ecdysozoa</taxon>
        <taxon>Nematoda</taxon>
        <taxon>Chromadorea</taxon>
        <taxon>Rhabditida</taxon>
        <taxon>Spirurina</taxon>
        <taxon>Gnathostomatomorpha</taxon>
        <taxon>Gnathostomatoidea</taxon>
        <taxon>Gnathostomatidae</taxon>
        <taxon>Gnathostoma</taxon>
    </lineage>
</organism>
<name>A0ABD6EQW8_9BILA</name>